<protein>
    <submittedName>
        <fullName evidence="1">Uncharacterized protein</fullName>
    </submittedName>
</protein>
<keyword evidence="2" id="KW-1185">Reference proteome</keyword>
<dbReference type="Proteomes" id="UP001597560">
    <property type="component" value="Unassembled WGS sequence"/>
</dbReference>
<evidence type="ECO:0000313" key="1">
    <source>
        <dbReference type="EMBL" id="MFD2961336.1"/>
    </source>
</evidence>
<reference evidence="2" key="1">
    <citation type="journal article" date="2019" name="Int. J. Syst. Evol. Microbiol.">
        <title>The Global Catalogue of Microorganisms (GCM) 10K type strain sequencing project: providing services to taxonomists for standard genome sequencing and annotation.</title>
        <authorList>
            <consortium name="The Broad Institute Genomics Platform"/>
            <consortium name="The Broad Institute Genome Sequencing Center for Infectious Disease"/>
            <person name="Wu L."/>
            <person name="Ma J."/>
        </authorList>
    </citation>
    <scope>NUCLEOTIDE SEQUENCE [LARGE SCALE GENOMIC DNA]</scope>
    <source>
        <strain evidence="2">KCTC 23098</strain>
    </source>
</reference>
<comment type="caution">
    <text evidence="1">The sequence shown here is derived from an EMBL/GenBank/DDBJ whole genome shotgun (WGS) entry which is preliminary data.</text>
</comment>
<dbReference type="RefSeq" id="WP_377609461.1">
    <property type="nucleotide sequence ID" value="NZ_JBHUPA010000002.1"/>
</dbReference>
<gene>
    <name evidence="1" type="ORF">ACFS6J_06050</name>
</gene>
<proteinExistence type="predicted"/>
<evidence type="ECO:0000313" key="2">
    <source>
        <dbReference type="Proteomes" id="UP001597560"/>
    </source>
</evidence>
<sequence>MKKLSYIEQIRRVTRTNQERVMSLLGWDDLQYAQYQEEMGYLYLSHEYGDTPFINELPYTSAFWKWFKNQWAKREQIFLLAADTMSYRDRLKAYKALHNPESFEFHPHRKIMEKSYANMISNVIKEVVR</sequence>
<name>A0ABW6AZW2_9SPHI</name>
<accession>A0ABW6AZW2</accession>
<dbReference type="EMBL" id="JBHUPA010000002">
    <property type="protein sequence ID" value="MFD2961336.1"/>
    <property type="molecule type" value="Genomic_DNA"/>
</dbReference>
<organism evidence="1 2">
    <name type="scientific">Olivibacter jilunii</name>
    <dbReference type="NCBI Taxonomy" id="985016"/>
    <lineage>
        <taxon>Bacteria</taxon>
        <taxon>Pseudomonadati</taxon>
        <taxon>Bacteroidota</taxon>
        <taxon>Sphingobacteriia</taxon>
        <taxon>Sphingobacteriales</taxon>
        <taxon>Sphingobacteriaceae</taxon>
        <taxon>Olivibacter</taxon>
    </lineage>
</organism>